<keyword evidence="15" id="KW-0812">Transmembrane</keyword>
<dbReference type="STRING" id="45351.A7RGY8"/>
<evidence type="ECO:0000313" key="18">
    <source>
        <dbReference type="EMBL" id="EDO49133.1"/>
    </source>
</evidence>
<evidence type="ECO:0000256" key="11">
    <source>
        <dbReference type="ARBA" id="ARBA00023180"/>
    </source>
</evidence>
<feature type="repeat" description="LDL-receptor class B" evidence="13">
    <location>
        <begin position="109"/>
        <end position="153"/>
    </location>
</feature>
<comment type="similarity">
    <text evidence="2">Belongs to the EGF domain peptide family.</text>
</comment>
<feature type="region of interest" description="Disordered" evidence="14">
    <location>
        <begin position="1427"/>
        <end position="1465"/>
    </location>
</feature>
<organism evidence="18 19">
    <name type="scientific">Nematostella vectensis</name>
    <name type="common">Starlet sea anemone</name>
    <dbReference type="NCBI Taxonomy" id="45351"/>
    <lineage>
        <taxon>Eukaryota</taxon>
        <taxon>Metazoa</taxon>
        <taxon>Cnidaria</taxon>
        <taxon>Anthozoa</taxon>
        <taxon>Hexacorallia</taxon>
        <taxon>Actiniaria</taxon>
        <taxon>Edwardsiidae</taxon>
        <taxon>Nematostella</taxon>
    </lineage>
</organism>
<feature type="domain" description="EGF-like" evidence="17">
    <location>
        <begin position="289"/>
        <end position="326"/>
    </location>
</feature>
<keyword evidence="11" id="KW-0325">Glycoprotein</keyword>
<evidence type="ECO:0000256" key="9">
    <source>
        <dbReference type="ARBA" id="ARBA00023157"/>
    </source>
</evidence>
<dbReference type="GO" id="GO:0006897">
    <property type="term" value="P:endocytosis"/>
    <property type="evidence" value="ECO:0007669"/>
    <property type="project" value="UniProtKB-KW"/>
</dbReference>
<dbReference type="Pfam" id="PF00057">
    <property type="entry name" value="Ldl_recept_a"/>
    <property type="match status" value="3"/>
</dbReference>
<feature type="compositionally biased region" description="Polar residues" evidence="14">
    <location>
        <begin position="1583"/>
        <end position="1593"/>
    </location>
</feature>
<dbReference type="CDD" id="cd00112">
    <property type="entry name" value="LDLa"/>
    <property type="match status" value="3"/>
</dbReference>
<feature type="disulfide bond" evidence="12">
    <location>
        <begin position="1326"/>
        <end position="1344"/>
    </location>
</feature>
<feature type="region of interest" description="Disordered" evidence="14">
    <location>
        <begin position="1511"/>
        <end position="1627"/>
    </location>
</feature>
<dbReference type="InterPro" id="IPR000742">
    <property type="entry name" value="EGF"/>
</dbReference>
<feature type="signal peptide" evidence="16">
    <location>
        <begin position="1"/>
        <end position="20"/>
    </location>
</feature>
<keyword evidence="4" id="KW-0245">EGF-like domain</keyword>
<dbReference type="PANTHER" id="PTHR46513:SF41">
    <property type="entry name" value="LOW-DENSITY LIPOPROTEIN RECEPTOR-RELATED PROTEIN"/>
    <property type="match status" value="1"/>
</dbReference>
<evidence type="ECO:0000256" key="1">
    <source>
        <dbReference type="ARBA" id="ARBA00004251"/>
    </source>
</evidence>
<dbReference type="PANTHER" id="PTHR46513">
    <property type="entry name" value="VITELLOGENIN RECEPTOR-LIKE PROTEIN-RELATED-RELATED"/>
    <property type="match status" value="1"/>
</dbReference>
<protein>
    <recommendedName>
        <fullName evidence="17">EGF-like domain-containing protein</fullName>
    </recommendedName>
</protein>
<feature type="repeat" description="LDL-receptor class B" evidence="13">
    <location>
        <begin position="417"/>
        <end position="459"/>
    </location>
</feature>
<evidence type="ECO:0000256" key="4">
    <source>
        <dbReference type="ARBA" id="ARBA00022536"/>
    </source>
</evidence>
<feature type="repeat" description="LDL-receptor class B" evidence="13">
    <location>
        <begin position="65"/>
        <end position="108"/>
    </location>
</feature>
<feature type="transmembrane region" description="Helical" evidence="15">
    <location>
        <begin position="1361"/>
        <end position="1379"/>
    </location>
</feature>
<keyword evidence="6 16" id="KW-0732">Signal</keyword>
<dbReference type="PRINTS" id="PR00261">
    <property type="entry name" value="LDLRECEPTOR"/>
</dbReference>
<dbReference type="InterPro" id="IPR000033">
    <property type="entry name" value="LDLR_classB_rpt"/>
</dbReference>
<dbReference type="EMBL" id="DS469510">
    <property type="protein sequence ID" value="EDO49133.1"/>
    <property type="molecule type" value="Genomic_DNA"/>
</dbReference>
<evidence type="ECO:0000313" key="19">
    <source>
        <dbReference type="Proteomes" id="UP000001593"/>
    </source>
</evidence>
<feature type="repeat" description="LDL-receptor class B" evidence="13">
    <location>
        <begin position="460"/>
        <end position="503"/>
    </location>
</feature>
<dbReference type="Pfam" id="PF14670">
    <property type="entry name" value="FXa_inhibition"/>
    <property type="match status" value="3"/>
</dbReference>
<feature type="domain" description="EGF-like" evidence="17">
    <location>
        <begin position="894"/>
        <end position="932"/>
    </location>
</feature>
<feature type="disulfide bond" evidence="12">
    <location>
        <begin position="1338"/>
        <end position="1353"/>
    </location>
</feature>
<feature type="repeat" description="LDL-receptor class B" evidence="13">
    <location>
        <begin position="677"/>
        <end position="719"/>
    </location>
</feature>
<dbReference type="Gene3D" id="2.10.25.10">
    <property type="entry name" value="Laminin"/>
    <property type="match status" value="1"/>
</dbReference>
<feature type="domain" description="EGF-like" evidence="17">
    <location>
        <begin position="1202"/>
        <end position="1238"/>
    </location>
</feature>
<dbReference type="SUPFAM" id="SSF63825">
    <property type="entry name" value="YWTD domain"/>
    <property type="match status" value="4"/>
</dbReference>
<dbReference type="SUPFAM" id="SSF57424">
    <property type="entry name" value="LDL receptor-like module"/>
    <property type="match status" value="3"/>
</dbReference>
<dbReference type="InterPro" id="IPR002172">
    <property type="entry name" value="LDrepeatLR_classA_rpt"/>
</dbReference>
<keyword evidence="7" id="KW-0677">Repeat</keyword>
<evidence type="ECO:0000256" key="6">
    <source>
        <dbReference type="ARBA" id="ARBA00022729"/>
    </source>
</evidence>
<dbReference type="SMART" id="SM00135">
    <property type="entry name" value="LY"/>
    <property type="match status" value="20"/>
</dbReference>
<keyword evidence="9 12" id="KW-1015">Disulfide bond</keyword>
<dbReference type="FunFam" id="4.10.400.10:FF:000034">
    <property type="entry name" value="Low-density lipoprotein receptor-related protein 2"/>
    <property type="match status" value="2"/>
</dbReference>
<feature type="repeat" description="LDL-receptor class B" evidence="13">
    <location>
        <begin position="504"/>
        <end position="546"/>
    </location>
</feature>
<name>A7RGY8_NEMVE</name>
<dbReference type="HOGENOM" id="CLU_002489_0_0_1"/>
<feature type="domain" description="EGF-like" evidence="17">
    <location>
        <begin position="1281"/>
        <end position="1320"/>
    </location>
</feature>
<sequence length="1627" mass="182495">MFAKVVLCVFCLTLYRISSASSPRLIFANRSDIRILQTNGGTPNVTVVVKNLEDAIALDFDYEQNYVFWTDVLLEKIKRARIFGNNTQEDVISVGLKRPEGLAVDWCSKKLYWTDSEVETNRIEVSNMDGRFRKVLFWENLGQPRAIAVDPASGYMFWTDWGEEPKIERAGMDGTQRTVIVSKDIFWPNGLTIDHNDKRIYWTDAKQHHIATTDFNGKEKRTIIRGTLPHPFAVSLYGNKLYWTDWTTKSIHSCNKKTGFGRLKLQSNVYSPMGIHVFEKARQDPLPKGCGLNNGGCSHLCLLSPQGISCACPTGVRLLLDNKTCENGPKHFLLLARRTDLRRISLDTPDHTDVVLPFVGIKHGIAVDFDPIEEYIYWSDDTLQVIKRAHIDGKGVETVASVEVQNPEGIAVDWIARNLYWTDTGMDRIEVSRLNGTSRKILISEDLWEPRAIVVDPGKGHMYWTDWGEHPKIERADLDGGNRIILVNSSVTWPNGLTIDYSDNKIYWADAKLDKIEVMDVDGSNRRVVLDSNIRHVFGLTLLGNYLYWTDWERRNIDSVNKFTGREKRSVVEQLPDLQGLKAINMSITYGSNPCQTNNGGCSHLCLYRPAGVVCGCPNGMELIKDQLTCIVPRAFLLFSGSHDIHRISLDTYSGGKDIPLVGIKEANALDFSIEEKRIYWTDITLKSINRAYLNGSNPEKLIIVDLEYPDGLAVDWIAKNLYWTDSRKHKIEVSRLDGQHRRTLLYKDVWEPRSLTLDPVNGHLYWANGGQDSSIDRANMDGSNRTKVISNVKRPTDITIDYKEGLLFWADSERKVIECADLHGRNRRTVAQATKPFALTQYLDYIYWTDWETESIERANKTTGLNRTRIRSRVDYVMDITVFHSSRQEGWNVCSMNNGGCSHLCLARPNKQKTCACPMHFKLMSDNRTCQEPLSFMLYSTVKGIHRFIFDSTDYAEISLPLRKLHDVKAVSYDISTGFVYWIDAVEGTIRRALENGSLSGVIVAGPDVEPYDLAIDPYGQQMFWTDAVRNEINVFSLKKMAPLGVVASAKDEMPRSIVLFPEKGLMFWTDVGKNGPKILRASMDGSFPQPIVSNIPRSPVGLAVDTDRDKLYWTDTAHKKIEFSDLQGAKRTVLVDTNLLTPIGLAIHGDFVYWIDSRARVLKRVRREVGSDEQTIQAEIDVTDLVALDRSQISGTVPHPCKQNDCSHICLIGRDNAAKCSCTGSLVLQDDEKNCGEPSTCKPNYISCASMKAICIPKMWRCDGMLDCTDKSDEEDCPPCKENQFRCDNGQCIDGDPRCDKYKNCTDGSDELGCATCEPNFFRCNTGKCISARWQCDQLDDCGDNSDEIGCDTPPGKRIVASIVFCIFLFFVTLLVWRRVKRTPHTLSTEIGLVVTPVLHGHASSLSSSSSSRASICAALPVRNGSTTSGSNKRQKPLPGPTSLSGTSQTPYDRNHLTGASSSSSACTVISAYPREPLNPPPSPATERSLFTVRSRGYCESVMTPSTCPSHRYYRTPRMPPPPTPASTDAEGSVKQPSRHCRRSHRCRPSRGTLSRYNGSVTESTDLAYESDLFAPPPTPNTNYLSEATHLSDQECPPSPTATERSFFQPYPPPPSPVTETPSLV</sequence>
<dbReference type="Gene3D" id="2.120.10.30">
    <property type="entry name" value="TolB, C-terminal domain"/>
    <property type="match status" value="4"/>
</dbReference>
<evidence type="ECO:0000256" key="3">
    <source>
        <dbReference type="ARBA" id="ARBA00022475"/>
    </source>
</evidence>
<dbReference type="Gene3D" id="4.10.400.10">
    <property type="entry name" value="Low-density Lipoprotein Receptor"/>
    <property type="match status" value="3"/>
</dbReference>
<comment type="subcellular location">
    <subcellularLocation>
        <location evidence="1">Cell membrane</location>
        <topology evidence="1">Single-pass type I membrane protein</topology>
    </subcellularLocation>
</comment>
<evidence type="ECO:0000256" key="15">
    <source>
        <dbReference type="SAM" id="Phobius"/>
    </source>
</evidence>
<dbReference type="SMART" id="SM00181">
    <property type="entry name" value="EGF"/>
    <property type="match status" value="5"/>
</dbReference>
<dbReference type="PROSITE" id="PS01209">
    <property type="entry name" value="LDLRA_1"/>
    <property type="match status" value="1"/>
</dbReference>
<feature type="repeat" description="LDL-receptor class B" evidence="13">
    <location>
        <begin position="1111"/>
        <end position="1153"/>
    </location>
</feature>
<feature type="repeat" description="LDL-receptor class B" evidence="13">
    <location>
        <begin position="979"/>
        <end position="1021"/>
    </location>
</feature>
<dbReference type="InterPro" id="IPR050778">
    <property type="entry name" value="Cueball_EGF_LRP_Nidogen"/>
</dbReference>
<feature type="repeat" description="LDL-receptor class B" evidence="13">
    <location>
        <begin position="720"/>
        <end position="762"/>
    </location>
</feature>
<dbReference type="SUPFAM" id="SSF57196">
    <property type="entry name" value="EGF/Laminin"/>
    <property type="match status" value="3"/>
</dbReference>
<keyword evidence="10" id="KW-0675">Receptor</keyword>
<dbReference type="PROSITE" id="PS50068">
    <property type="entry name" value="LDLRA_2"/>
    <property type="match status" value="3"/>
</dbReference>
<feature type="compositionally biased region" description="Basic residues" evidence="14">
    <location>
        <begin position="1539"/>
        <end position="1551"/>
    </location>
</feature>
<evidence type="ECO:0000256" key="12">
    <source>
        <dbReference type="PROSITE-ProRule" id="PRU00124"/>
    </source>
</evidence>
<keyword evidence="3" id="KW-1003">Cell membrane</keyword>
<feature type="disulfide bond" evidence="12">
    <location>
        <begin position="1319"/>
        <end position="1331"/>
    </location>
</feature>
<dbReference type="GO" id="GO:0005886">
    <property type="term" value="C:plasma membrane"/>
    <property type="evidence" value="ECO:0007669"/>
    <property type="project" value="UniProtKB-SubCell"/>
</dbReference>
<evidence type="ECO:0000256" key="5">
    <source>
        <dbReference type="ARBA" id="ARBA00022583"/>
    </source>
</evidence>
<feature type="repeat" description="LDL-receptor class B" evidence="13">
    <location>
        <begin position="198"/>
        <end position="240"/>
    </location>
</feature>
<dbReference type="FunFam" id="2.120.10.30:FF:000241">
    <property type="entry name" value="Low-density lipoprotein receptor-related protein 6"/>
    <property type="match status" value="1"/>
</dbReference>
<feature type="disulfide bond" evidence="12">
    <location>
        <begin position="1264"/>
        <end position="1279"/>
    </location>
</feature>
<keyword evidence="5" id="KW-0254">Endocytosis</keyword>
<proteinExistence type="inferred from homology"/>
<reference evidence="18 19" key="1">
    <citation type="journal article" date="2007" name="Science">
        <title>Sea anemone genome reveals ancestral eumetazoan gene repertoire and genomic organization.</title>
        <authorList>
            <person name="Putnam N.H."/>
            <person name="Srivastava M."/>
            <person name="Hellsten U."/>
            <person name="Dirks B."/>
            <person name="Chapman J."/>
            <person name="Salamov A."/>
            <person name="Terry A."/>
            <person name="Shapiro H."/>
            <person name="Lindquist E."/>
            <person name="Kapitonov V.V."/>
            <person name="Jurka J."/>
            <person name="Genikhovich G."/>
            <person name="Grigoriev I.V."/>
            <person name="Lucas S.M."/>
            <person name="Steele R.E."/>
            <person name="Finnerty J.R."/>
            <person name="Technau U."/>
            <person name="Martindale M.Q."/>
            <person name="Rokhsar D.S."/>
        </authorList>
    </citation>
    <scope>NUCLEOTIDE SEQUENCE [LARGE SCALE GENOMIC DNA]</scope>
    <source>
        <strain evidence="19">CH2 X CH6</strain>
    </source>
</reference>
<dbReference type="FunFam" id="2.120.10.30:FF:000008">
    <property type="entry name" value="Low-density lipoprotein receptor-related protein 4"/>
    <property type="match status" value="2"/>
</dbReference>
<feature type="compositionally biased region" description="Polar residues" evidence="14">
    <location>
        <begin position="1554"/>
        <end position="1567"/>
    </location>
</feature>
<feature type="repeat" description="LDL-receptor class B" evidence="13">
    <location>
        <begin position="374"/>
        <end position="416"/>
    </location>
</feature>
<feature type="repeat" description="LDL-receptor class B" evidence="13">
    <location>
        <begin position="154"/>
        <end position="197"/>
    </location>
</feature>
<dbReference type="InterPro" id="IPR036055">
    <property type="entry name" value="LDL_receptor-like_sf"/>
</dbReference>
<feature type="disulfide bond" evidence="12">
    <location>
        <begin position="1282"/>
        <end position="1294"/>
    </location>
</feature>
<dbReference type="Pfam" id="PF00058">
    <property type="entry name" value="Ldl_recept_b"/>
    <property type="match status" value="12"/>
</dbReference>
<keyword evidence="19" id="KW-1185">Reference proteome</keyword>
<feature type="domain" description="EGF-like" evidence="17">
    <location>
        <begin position="594"/>
        <end position="631"/>
    </location>
</feature>
<dbReference type="OMA" id="VNPCKVN"/>
<evidence type="ECO:0000256" key="2">
    <source>
        <dbReference type="ARBA" id="ARBA00006373"/>
    </source>
</evidence>
<dbReference type="PhylomeDB" id="A7RGY8"/>
<evidence type="ECO:0000256" key="16">
    <source>
        <dbReference type="SAM" id="SignalP"/>
    </source>
</evidence>
<keyword evidence="15" id="KW-1133">Transmembrane helix</keyword>
<comment type="caution">
    <text evidence="12">Lacks conserved residue(s) required for the propagation of feature annotation.</text>
</comment>
<feature type="repeat" description="LDL-receptor class B" evidence="13">
    <location>
        <begin position="763"/>
        <end position="805"/>
    </location>
</feature>
<dbReference type="PROSITE" id="PS51120">
    <property type="entry name" value="LDLRB"/>
    <property type="match status" value="14"/>
</dbReference>
<keyword evidence="8 15" id="KW-0472">Membrane</keyword>
<feature type="repeat" description="LDL-receptor class B" evidence="13">
    <location>
        <begin position="1066"/>
        <end position="1110"/>
    </location>
</feature>
<feature type="disulfide bond" evidence="12">
    <location>
        <begin position="1289"/>
        <end position="1307"/>
    </location>
</feature>
<dbReference type="InterPro" id="IPR023415">
    <property type="entry name" value="LDLR_class-A_CS"/>
</dbReference>
<feature type="disulfide bond" evidence="12">
    <location>
        <begin position="1301"/>
        <end position="1316"/>
    </location>
</feature>
<dbReference type="SMART" id="SM00192">
    <property type="entry name" value="LDLa"/>
    <property type="match status" value="3"/>
</dbReference>
<evidence type="ECO:0000259" key="17">
    <source>
        <dbReference type="SMART" id="SM00181"/>
    </source>
</evidence>
<accession>A7RGY8</accession>
<evidence type="ECO:0000256" key="10">
    <source>
        <dbReference type="ARBA" id="ARBA00023170"/>
    </source>
</evidence>
<evidence type="ECO:0000256" key="13">
    <source>
        <dbReference type="PROSITE-ProRule" id="PRU00461"/>
    </source>
</evidence>
<dbReference type="FunFam" id="2.120.10.30:FF:000001">
    <property type="entry name" value="Low-density lipoprotein receptor-related protein 6"/>
    <property type="match status" value="1"/>
</dbReference>
<dbReference type="Proteomes" id="UP000001593">
    <property type="component" value="Unassembled WGS sequence"/>
</dbReference>
<dbReference type="eggNOG" id="KOG1215">
    <property type="taxonomic scope" value="Eukaryota"/>
</dbReference>
<evidence type="ECO:0000256" key="8">
    <source>
        <dbReference type="ARBA" id="ARBA00023136"/>
    </source>
</evidence>
<gene>
    <name evidence="18" type="ORF">NEMVEDRAFT_v1g158520</name>
</gene>
<dbReference type="InterPro" id="IPR011042">
    <property type="entry name" value="6-blade_b-propeller_TolB-like"/>
</dbReference>
<evidence type="ECO:0000256" key="14">
    <source>
        <dbReference type="SAM" id="MobiDB-lite"/>
    </source>
</evidence>
<dbReference type="InParanoid" id="A7RGY8"/>
<feature type="chain" id="PRO_5002714411" description="EGF-like domain-containing protein" evidence="16">
    <location>
        <begin position="21"/>
        <end position="1627"/>
    </location>
</feature>
<feature type="compositionally biased region" description="Polar residues" evidence="14">
    <location>
        <begin position="1444"/>
        <end position="1454"/>
    </location>
</feature>
<evidence type="ECO:0000256" key="7">
    <source>
        <dbReference type="ARBA" id="ARBA00022737"/>
    </source>
</evidence>